<evidence type="ECO:0000256" key="6">
    <source>
        <dbReference type="ARBA" id="ARBA00022505"/>
    </source>
</evidence>
<keyword evidence="4 10" id="KW-0813">Transport</keyword>
<evidence type="ECO:0000256" key="5">
    <source>
        <dbReference type="ARBA" id="ARBA00022475"/>
    </source>
</evidence>
<comment type="function">
    <text evidence="1 11">Part of the binding-protein-dependent transport system for molybdenum; probably responsible for the translocation of the substrate across the membrane.</text>
</comment>
<dbReference type="SUPFAM" id="SSF161098">
    <property type="entry name" value="MetI-like"/>
    <property type="match status" value="1"/>
</dbReference>
<proteinExistence type="inferred from homology"/>
<evidence type="ECO:0000256" key="9">
    <source>
        <dbReference type="ARBA" id="ARBA00023136"/>
    </source>
</evidence>
<dbReference type="AlphaFoldDB" id="A0A9W6CP25"/>
<feature type="transmembrane region" description="Helical" evidence="10">
    <location>
        <begin position="52"/>
        <end position="74"/>
    </location>
</feature>
<dbReference type="CDD" id="cd06261">
    <property type="entry name" value="TM_PBP2"/>
    <property type="match status" value="1"/>
</dbReference>
<accession>A0A9W6CP25</accession>
<comment type="subcellular location">
    <subcellularLocation>
        <location evidence="11">Cell inner membrane</location>
        <topology evidence="11">Multi-pass membrane protein</topology>
    </subcellularLocation>
    <subcellularLocation>
        <location evidence="2 10">Cell membrane</location>
        <topology evidence="2 10">Multi-pass membrane protein</topology>
    </subcellularLocation>
</comment>
<keyword evidence="9 10" id="KW-0472">Membrane</keyword>
<feature type="transmembrane region" description="Helical" evidence="10">
    <location>
        <begin position="86"/>
        <end position="118"/>
    </location>
</feature>
<dbReference type="Gene3D" id="1.10.3720.10">
    <property type="entry name" value="MetI-like"/>
    <property type="match status" value="1"/>
</dbReference>
<feature type="transmembrane region" description="Helical" evidence="10">
    <location>
        <begin position="20"/>
        <end position="40"/>
    </location>
</feature>
<evidence type="ECO:0000256" key="1">
    <source>
        <dbReference type="ARBA" id="ARBA00002949"/>
    </source>
</evidence>
<dbReference type="NCBIfam" id="NF006939">
    <property type="entry name" value="PRK09421.1"/>
    <property type="match status" value="1"/>
</dbReference>
<dbReference type="PROSITE" id="PS50928">
    <property type="entry name" value="ABC_TM1"/>
    <property type="match status" value="1"/>
</dbReference>
<feature type="domain" description="ABC transmembrane type-1" evidence="12">
    <location>
        <begin position="14"/>
        <end position="217"/>
    </location>
</feature>
<organism evidence="13 14">
    <name type="scientific">Xanthobacter flavus</name>
    <dbReference type="NCBI Taxonomy" id="281"/>
    <lineage>
        <taxon>Bacteria</taxon>
        <taxon>Pseudomonadati</taxon>
        <taxon>Pseudomonadota</taxon>
        <taxon>Alphaproteobacteria</taxon>
        <taxon>Hyphomicrobiales</taxon>
        <taxon>Xanthobacteraceae</taxon>
        <taxon>Xanthobacter</taxon>
    </lineage>
</organism>
<sequence>MFEMLLTPEEWTAVRLSLQVAFWATLWSLPPAILIGWVLARFEFPGKGIFDGIVHLPLVLPKVVVGYLLLIVLGNRGYLGQYLHEWFGISLIFSTAGATVAAAVVSFPLTVNAIRLAIGGIDKGIETAARTLGASKLDAFFSVTLPLMMPGVLSGCLISLASALGEFGATITFVSNVEGQTRTIPLAIYSATHMPDGDAMALRLTVVSVVLALGSLMLAEMADKRIRVALGQI</sequence>
<evidence type="ECO:0000259" key="12">
    <source>
        <dbReference type="PROSITE" id="PS50928"/>
    </source>
</evidence>
<evidence type="ECO:0000313" key="13">
    <source>
        <dbReference type="EMBL" id="GLI22794.1"/>
    </source>
</evidence>
<dbReference type="InterPro" id="IPR011867">
    <property type="entry name" value="ModB_ABC"/>
</dbReference>
<dbReference type="InterPro" id="IPR000515">
    <property type="entry name" value="MetI-like"/>
</dbReference>
<dbReference type="GO" id="GO:0005886">
    <property type="term" value="C:plasma membrane"/>
    <property type="evidence" value="ECO:0007669"/>
    <property type="project" value="UniProtKB-SubCell"/>
</dbReference>
<evidence type="ECO:0000256" key="2">
    <source>
        <dbReference type="ARBA" id="ARBA00004651"/>
    </source>
</evidence>
<dbReference type="NCBIfam" id="TIGR02141">
    <property type="entry name" value="modB_ABC"/>
    <property type="match status" value="1"/>
</dbReference>
<keyword evidence="11" id="KW-0997">Cell inner membrane</keyword>
<gene>
    <name evidence="13" type="ORF">XFLAVUS301_24680</name>
</gene>
<keyword evidence="8 10" id="KW-1133">Transmembrane helix</keyword>
<name>A0A9W6CP25_XANFL</name>
<feature type="transmembrane region" description="Helical" evidence="10">
    <location>
        <begin position="139"/>
        <end position="164"/>
    </location>
</feature>
<evidence type="ECO:0000256" key="4">
    <source>
        <dbReference type="ARBA" id="ARBA00022448"/>
    </source>
</evidence>
<dbReference type="PANTHER" id="PTHR30183:SF3">
    <property type="entry name" value="MOLYBDENUM TRANSPORT SYSTEM PERMEASE PROTEIN MODB"/>
    <property type="match status" value="1"/>
</dbReference>
<evidence type="ECO:0000256" key="8">
    <source>
        <dbReference type="ARBA" id="ARBA00022989"/>
    </source>
</evidence>
<evidence type="ECO:0000256" key="3">
    <source>
        <dbReference type="ARBA" id="ARBA00007069"/>
    </source>
</evidence>
<dbReference type="GO" id="GO:0015098">
    <property type="term" value="F:molybdate ion transmembrane transporter activity"/>
    <property type="evidence" value="ECO:0007669"/>
    <property type="project" value="UniProtKB-UniRule"/>
</dbReference>
<dbReference type="Proteomes" id="UP001144397">
    <property type="component" value="Unassembled WGS sequence"/>
</dbReference>
<dbReference type="Pfam" id="PF00528">
    <property type="entry name" value="BPD_transp_1"/>
    <property type="match status" value="1"/>
</dbReference>
<comment type="similarity">
    <text evidence="3 11">Belongs to the binding-protein-dependent transport system permease family. CysTW subfamily.</text>
</comment>
<protein>
    <recommendedName>
        <fullName evidence="11">Molybdenum transport system permease</fullName>
    </recommendedName>
</protein>
<evidence type="ECO:0000313" key="14">
    <source>
        <dbReference type="Proteomes" id="UP001144397"/>
    </source>
</evidence>
<feature type="transmembrane region" description="Helical" evidence="10">
    <location>
        <begin position="200"/>
        <end position="219"/>
    </location>
</feature>
<evidence type="ECO:0000256" key="11">
    <source>
        <dbReference type="RuleBase" id="RU365097"/>
    </source>
</evidence>
<keyword evidence="6 11" id="KW-0500">Molybdenum</keyword>
<dbReference type="PANTHER" id="PTHR30183">
    <property type="entry name" value="MOLYBDENUM TRANSPORT SYSTEM PERMEASE PROTEIN MODB"/>
    <property type="match status" value="1"/>
</dbReference>
<comment type="caution">
    <text evidence="13">The sequence shown here is derived from an EMBL/GenBank/DDBJ whole genome shotgun (WGS) entry which is preliminary data.</text>
</comment>
<dbReference type="InterPro" id="IPR035906">
    <property type="entry name" value="MetI-like_sf"/>
</dbReference>
<evidence type="ECO:0000256" key="7">
    <source>
        <dbReference type="ARBA" id="ARBA00022692"/>
    </source>
</evidence>
<keyword evidence="7 10" id="KW-0812">Transmembrane</keyword>
<evidence type="ECO:0000256" key="10">
    <source>
        <dbReference type="RuleBase" id="RU363032"/>
    </source>
</evidence>
<reference evidence="13" key="1">
    <citation type="submission" date="2022-12" db="EMBL/GenBank/DDBJ databases">
        <title>Reference genome sequencing for broad-spectrum identification of bacterial and archaeal isolates by mass spectrometry.</title>
        <authorList>
            <person name="Sekiguchi Y."/>
            <person name="Tourlousse D.M."/>
        </authorList>
    </citation>
    <scope>NUCLEOTIDE SEQUENCE</scope>
    <source>
        <strain evidence="13">301</strain>
    </source>
</reference>
<keyword evidence="5" id="KW-1003">Cell membrane</keyword>
<dbReference type="EMBL" id="BSDO01000003">
    <property type="protein sequence ID" value="GLI22794.1"/>
    <property type="molecule type" value="Genomic_DNA"/>
</dbReference>